<dbReference type="RefSeq" id="WP_123199527.1">
    <property type="nucleotide sequence ID" value="NZ_RJMB01000001.1"/>
</dbReference>
<keyword evidence="3" id="KW-0326">Glycosidase</keyword>
<keyword evidence="2 5" id="KW-0378">Hydrolase</keyword>
<dbReference type="GO" id="GO:0005975">
    <property type="term" value="P:carbohydrate metabolic process"/>
    <property type="evidence" value="ECO:0007669"/>
    <property type="project" value="InterPro"/>
</dbReference>
<comment type="caution">
    <text evidence="5">The sequence shown here is derived from an EMBL/GenBank/DDBJ whole genome shotgun (WGS) entry which is preliminary data.</text>
</comment>
<dbReference type="Pfam" id="PF00933">
    <property type="entry name" value="Glyco_hydro_3"/>
    <property type="match status" value="1"/>
</dbReference>
<dbReference type="EMBL" id="RJMB01000001">
    <property type="protein sequence ID" value="RNL87665.1"/>
    <property type="molecule type" value="Genomic_DNA"/>
</dbReference>
<evidence type="ECO:0000313" key="6">
    <source>
        <dbReference type="Proteomes" id="UP000269198"/>
    </source>
</evidence>
<evidence type="ECO:0000256" key="3">
    <source>
        <dbReference type="ARBA" id="ARBA00023295"/>
    </source>
</evidence>
<feature type="domain" description="Glycoside hydrolase family 3 N-terminal" evidence="4">
    <location>
        <begin position="62"/>
        <end position="333"/>
    </location>
</feature>
<evidence type="ECO:0000313" key="5">
    <source>
        <dbReference type="EMBL" id="RNL87665.1"/>
    </source>
</evidence>
<dbReference type="GO" id="GO:0004553">
    <property type="term" value="F:hydrolase activity, hydrolyzing O-glycosyl compounds"/>
    <property type="evidence" value="ECO:0007669"/>
    <property type="project" value="InterPro"/>
</dbReference>
<dbReference type="Gene3D" id="3.20.20.300">
    <property type="entry name" value="Glycoside hydrolase, family 3, N-terminal domain"/>
    <property type="match status" value="1"/>
</dbReference>
<dbReference type="Proteomes" id="UP000269198">
    <property type="component" value="Unassembled WGS sequence"/>
</dbReference>
<dbReference type="PANTHER" id="PTHR30480:SF16">
    <property type="entry name" value="GLYCOSIDE HYDROLASE FAMILY 3 DOMAIN PROTEIN"/>
    <property type="match status" value="1"/>
</dbReference>
<dbReference type="InterPro" id="IPR036962">
    <property type="entry name" value="Glyco_hydro_3_N_sf"/>
</dbReference>
<evidence type="ECO:0000259" key="4">
    <source>
        <dbReference type="Pfam" id="PF00933"/>
    </source>
</evidence>
<dbReference type="InterPro" id="IPR017853">
    <property type="entry name" value="GH"/>
</dbReference>
<evidence type="ECO:0000256" key="1">
    <source>
        <dbReference type="ARBA" id="ARBA00005336"/>
    </source>
</evidence>
<protein>
    <submittedName>
        <fullName evidence="5">Glycoside hydrolase family 3 protein</fullName>
    </submittedName>
</protein>
<name>A0A3N0EIE3_9ACTN</name>
<proteinExistence type="inferred from homology"/>
<dbReference type="AlphaFoldDB" id="A0A3N0EIE3"/>
<dbReference type="PANTHER" id="PTHR30480">
    <property type="entry name" value="BETA-HEXOSAMINIDASE-RELATED"/>
    <property type="match status" value="1"/>
</dbReference>
<reference evidence="5 6" key="1">
    <citation type="submission" date="2018-11" db="EMBL/GenBank/DDBJ databases">
        <title>The genome draft of YIM 96095.</title>
        <authorList>
            <person name="Tang S.-K."/>
            <person name="Chunyu W.-X."/>
            <person name="Feng Y.-Z."/>
        </authorList>
    </citation>
    <scope>NUCLEOTIDE SEQUENCE [LARGE SCALE GENOMIC DNA]</scope>
    <source>
        <strain evidence="5 6">YIM 96095</strain>
    </source>
</reference>
<keyword evidence="6" id="KW-1185">Reference proteome</keyword>
<organism evidence="5 6">
    <name type="scientific">Halostreptopolyspora alba</name>
    <dbReference type="NCBI Taxonomy" id="2487137"/>
    <lineage>
        <taxon>Bacteria</taxon>
        <taxon>Bacillati</taxon>
        <taxon>Actinomycetota</taxon>
        <taxon>Actinomycetes</taxon>
        <taxon>Streptosporangiales</taxon>
        <taxon>Nocardiopsidaceae</taxon>
        <taxon>Halostreptopolyspora</taxon>
    </lineage>
</organism>
<sequence length="341" mass="35491">MPTDPQLTRLVHSVLMPGFTGVSPPGWLSRAIEDGLGAVVYFAHNLTEDPAVLSERLHELRPDLLLASDEEGGTVTRLHARNGSPYPGHATLGAADTTTRTRDVAAAMGRDLRRAGIDIALAPVVDVNVDPDNPVIGVRSFGTDADRVARHGTAFIRGLRAAGVAATAKHFPGHGDTKADSHTSLPVIDIDVDTLRERELVPFSAAVTAGVELVMPGHLRIPALDGAPASVSPRCYTLLREQLGFSGVAVTDALDMRAITHHTGARDTVAGIARGAVAALSAGADLLCLGNPSTAGHSGERMFRTAHDAVLDAVTSGVLPRSRLTEAAERVAALGVSRAAA</sequence>
<comment type="similarity">
    <text evidence="1">Belongs to the glycosyl hydrolase 3 family.</text>
</comment>
<dbReference type="OrthoDB" id="9805821at2"/>
<dbReference type="InterPro" id="IPR050226">
    <property type="entry name" value="NagZ_Beta-hexosaminidase"/>
</dbReference>
<dbReference type="GO" id="GO:0009254">
    <property type="term" value="P:peptidoglycan turnover"/>
    <property type="evidence" value="ECO:0007669"/>
    <property type="project" value="TreeGrafter"/>
</dbReference>
<gene>
    <name evidence="5" type="ORF">EFW17_00720</name>
</gene>
<dbReference type="InterPro" id="IPR001764">
    <property type="entry name" value="Glyco_hydro_3_N"/>
</dbReference>
<dbReference type="SUPFAM" id="SSF51445">
    <property type="entry name" value="(Trans)glycosidases"/>
    <property type="match status" value="1"/>
</dbReference>
<evidence type="ECO:0000256" key="2">
    <source>
        <dbReference type="ARBA" id="ARBA00022801"/>
    </source>
</evidence>
<accession>A0A3N0EIE3</accession>